<organism evidence="2 3">
    <name type="scientific">Pseudomonas cuatrocienegasensis</name>
    <dbReference type="NCBI Taxonomy" id="543360"/>
    <lineage>
        <taxon>Bacteria</taxon>
        <taxon>Pseudomonadati</taxon>
        <taxon>Pseudomonadota</taxon>
        <taxon>Gammaproteobacteria</taxon>
        <taxon>Pseudomonadales</taxon>
        <taxon>Pseudomonadaceae</taxon>
        <taxon>Pseudomonas</taxon>
    </lineage>
</organism>
<protein>
    <submittedName>
        <fullName evidence="2">Uncharacterized protein</fullName>
    </submittedName>
</protein>
<name>A0ABY1B008_9PSED</name>
<evidence type="ECO:0000256" key="1">
    <source>
        <dbReference type="SAM" id="SignalP"/>
    </source>
</evidence>
<comment type="caution">
    <text evidence="2">The sequence shown here is derived from an EMBL/GenBank/DDBJ whole genome shotgun (WGS) entry which is preliminary data.</text>
</comment>
<dbReference type="Proteomes" id="UP000198512">
    <property type="component" value="Unassembled WGS sequence"/>
</dbReference>
<dbReference type="PROSITE" id="PS51257">
    <property type="entry name" value="PROKAR_LIPOPROTEIN"/>
    <property type="match status" value="1"/>
</dbReference>
<evidence type="ECO:0000313" key="3">
    <source>
        <dbReference type="Proteomes" id="UP000198512"/>
    </source>
</evidence>
<evidence type="ECO:0000313" key="2">
    <source>
        <dbReference type="EMBL" id="SEP60627.1"/>
    </source>
</evidence>
<feature type="chain" id="PRO_5045345287" evidence="1">
    <location>
        <begin position="22"/>
        <end position="92"/>
    </location>
</feature>
<dbReference type="EMBL" id="FOFP01000001">
    <property type="protein sequence ID" value="SEP60627.1"/>
    <property type="molecule type" value="Genomic_DNA"/>
</dbReference>
<proteinExistence type="predicted"/>
<accession>A0ABY1B008</accession>
<keyword evidence="1" id="KW-0732">Signal</keyword>
<dbReference type="RefSeq" id="WP_069517097.1">
    <property type="nucleotide sequence ID" value="NZ_FOFP01000001.1"/>
</dbReference>
<reference evidence="2 3" key="1">
    <citation type="submission" date="2016-10" db="EMBL/GenBank/DDBJ databases">
        <authorList>
            <person name="Varghese N."/>
            <person name="Submissions S."/>
        </authorList>
    </citation>
    <scope>NUCLEOTIDE SEQUENCE [LARGE SCALE GENOMIC DNA]</scope>
    <source>
        <strain evidence="2 3">CIP 109853</strain>
    </source>
</reference>
<gene>
    <name evidence="2" type="ORF">SAMN05216600_10163</name>
</gene>
<feature type="signal peptide" evidence="1">
    <location>
        <begin position="1"/>
        <end position="21"/>
    </location>
</feature>
<keyword evidence="3" id="KW-1185">Reference proteome</keyword>
<sequence>MKLPVALTFTALLLAQGHAFASCTPEEATAKAQELAEKIDAITQDDPERAAQLRQELIEQDPKSASDTLTDSCKAYDQRLRELDAAEEDVDA</sequence>